<accession>A0A914E7P9</accession>
<organism evidence="3 4">
    <name type="scientific">Acrobeloides nanus</name>
    <dbReference type="NCBI Taxonomy" id="290746"/>
    <lineage>
        <taxon>Eukaryota</taxon>
        <taxon>Metazoa</taxon>
        <taxon>Ecdysozoa</taxon>
        <taxon>Nematoda</taxon>
        <taxon>Chromadorea</taxon>
        <taxon>Rhabditida</taxon>
        <taxon>Tylenchina</taxon>
        <taxon>Cephalobomorpha</taxon>
        <taxon>Cephaloboidea</taxon>
        <taxon>Cephalobidae</taxon>
        <taxon>Acrobeloides</taxon>
    </lineage>
</organism>
<keyword evidence="2" id="KW-0732">Signal</keyword>
<dbReference type="Proteomes" id="UP000887540">
    <property type="component" value="Unplaced"/>
</dbReference>
<protein>
    <submittedName>
        <fullName evidence="4">Uncharacterized protein</fullName>
    </submittedName>
</protein>
<keyword evidence="3" id="KW-1185">Reference proteome</keyword>
<evidence type="ECO:0000313" key="4">
    <source>
        <dbReference type="WBParaSite" id="ACRNAN_scaffold631.g13495.t1"/>
    </source>
</evidence>
<proteinExistence type="predicted"/>
<feature type="chain" id="PRO_5037678564" evidence="2">
    <location>
        <begin position="17"/>
        <end position="192"/>
    </location>
</feature>
<sequence>MYLLVCLVFCLKIVAGNDQTRFCENYASCLHNLENAQRTCPEFNNKIDKFEENASCNITKRRLIAEEIANLQLRRTEVIQDCVKKNSLNGISFLSFHQEHRCLNKADKVKKYVSSHGSESGHDHLTKRKKRKKKQQTNECHRQRKFLHAKCDQIAMCCSISMDCHLSARLIQQQINDLKKELKALKKDCQKS</sequence>
<feature type="compositionally biased region" description="Basic residues" evidence="1">
    <location>
        <begin position="125"/>
        <end position="135"/>
    </location>
</feature>
<name>A0A914E7P9_9BILA</name>
<feature type="region of interest" description="Disordered" evidence="1">
    <location>
        <begin position="113"/>
        <end position="139"/>
    </location>
</feature>
<dbReference type="AlphaFoldDB" id="A0A914E7P9"/>
<reference evidence="4" key="1">
    <citation type="submission" date="2022-11" db="UniProtKB">
        <authorList>
            <consortium name="WormBaseParasite"/>
        </authorList>
    </citation>
    <scope>IDENTIFICATION</scope>
</reference>
<evidence type="ECO:0000256" key="1">
    <source>
        <dbReference type="SAM" id="MobiDB-lite"/>
    </source>
</evidence>
<feature type="signal peptide" evidence="2">
    <location>
        <begin position="1"/>
        <end position="16"/>
    </location>
</feature>
<evidence type="ECO:0000256" key="2">
    <source>
        <dbReference type="SAM" id="SignalP"/>
    </source>
</evidence>
<dbReference type="WBParaSite" id="ACRNAN_scaffold631.g13495.t1">
    <property type="protein sequence ID" value="ACRNAN_scaffold631.g13495.t1"/>
    <property type="gene ID" value="ACRNAN_scaffold631.g13495"/>
</dbReference>
<evidence type="ECO:0000313" key="3">
    <source>
        <dbReference type="Proteomes" id="UP000887540"/>
    </source>
</evidence>